<dbReference type="Pfam" id="PF00903">
    <property type="entry name" value="Glyoxalase"/>
    <property type="match status" value="2"/>
</dbReference>
<dbReference type="EMBL" id="FNDI01000022">
    <property type="protein sequence ID" value="SDI69712.1"/>
    <property type="molecule type" value="Genomic_DNA"/>
</dbReference>
<dbReference type="Proteomes" id="UP000198900">
    <property type="component" value="Unassembled WGS sequence"/>
</dbReference>
<proteinExistence type="predicted"/>
<dbReference type="Gene3D" id="3.10.180.10">
    <property type="entry name" value="2,3-Dihydroxybiphenyl 1,2-Dioxygenase, domain 1"/>
    <property type="match status" value="2"/>
</dbReference>
<dbReference type="PROSITE" id="PS51819">
    <property type="entry name" value="VOC"/>
    <property type="match status" value="2"/>
</dbReference>
<dbReference type="InterPro" id="IPR051332">
    <property type="entry name" value="Fosfomycin_Res_Enzymes"/>
</dbReference>
<accession>A0A7Z7BEQ1</accession>
<dbReference type="SUPFAM" id="SSF54593">
    <property type="entry name" value="Glyoxalase/Bleomycin resistance protein/Dihydroxybiphenyl dioxygenase"/>
    <property type="match status" value="2"/>
</dbReference>
<dbReference type="InterPro" id="IPR037523">
    <property type="entry name" value="VOC_core"/>
</dbReference>
<feature type="domain" description="VOC" evidence="1">
    <location>
        <begin position="137"/>
        <end position="249"/>
    </location>
</feature>
<name>A0A7Z7BEQ1_9BURK</name>
<evidence type="ECO:0000313" key="2">
    <source>
        <dbReference type="EMBL" id="SDI69712.1"/>
    </source>
</evidence>
<feature type="domain" description="VOC" evidence="1">
    <location>
        <begin position="6"/>
        <end position="119"/>
    </location>
</feature>
<comment type="caution">
    <text evidence="2">The sequence shown here is derived from an EMBL/GenBank/DDBJ whole genome shotgun (WGS) entry which is preliminary data.</text>
</comment>
<dbReference type="PANTHER" id="PTHR36113">
    <property type="entry name" value="LYASE, PUTATIVE-RELATED-RELATED"/>
    <property type="match status" value="1"/>
</dbReference>
<dbReference type="GO" id="GO:0051213">
    <property type="term" value="F:dioxygenase activity"/>
    <property type="evidence" value="ECO:0007669"/>
    <property type="project" value="UniProtKB-KW"/>
</dbReference>
<organism evidence="2 3">
    <name type="scientific">Paraburkholderia steynii</name>
    <dbReference type="NCBI Taxonomy" id="1245441"/>
    <lineage>
        <taxon>Bacteria</taxon>
        <taxon>Pseudomonadati</taxon>
        <taxon>Pseudomonadota</taxon>
        <taxon>Betaproteobacteria</taxon>
        <taxon>Burkholderiales</taxon>
        <taxon>Burkholderiaceae</taxon>
        <taxon>Paraburkholderia</taxon>
    </lineage>
</organism>
<dbReference type="InterPro" id="IPR004360">
    <property type="entry name" value="Glyas_Fos-R_dOase_dom"/>
</dbReference>
<protein>
    <submittedName>
        <fullName evidence="2">2,3-dihydroxy-p-cumate/2,3-dihydroxybenzoate 3,4-dioxygenase</fullName>
    </submittedName>
</protein>
<dbReference type="InterPro" id="IPR029068">
    <property type="entry name" value="Glyas_Bleomycin-R_OHBP_Dase"/>
</dbReference>
<gene>
    <name evidence="2" type="ORF">SAMN04487926_12212</name>
</gene>
<dbReference type="AlphaFoldDB" id="A0A7Z7BEQ1"/>
<keyword evidence="3" id="KW-1185">Reference proteome</keyword>
<evidence type="ECO:0000259" key="1">
    <source>
        <dbReference type="PROSITE" id="PS51819"/>
    </source>
</evidence>
<sequence>MLKLHEIRYVRLGTKNLDSAEEYATKILGMESVRREGKSLYLRSDSRDHTLCYFEGDPNDQTVGFEVVSSDYLSSAADSLENRGYRVRAGTSEECEQRRVNAFIHFVDPSGTQVDVVLRPHASGRRYFPSRDAGITGFSHVGLYSSDPKRDEQFWTQIGGARVSDRIGDAALLRINPVHHTLALFPANHGGIQHINHQVESIDDIFRAYYFLKEKGVEIRFGPGRHATSGAHFLYFAGPDGMTFEYSCGVKVFTDEEERVHHPRQFPVEPKSFCILGSKPMGIPGFES</sequence>
<reference evidence="2" key="1">
    <citation type="submission" date="2016-10" db="EMBL/GenBank/DDBJ databases">
        <authorList>
            <person name="Varghese N."/>
            <person name="Submissions S."/>
        </authorList>
    </citation>
    <scope>NUCLEOTIDE SEQUENCE [LARGE SCALE GENOMIC DNA]</scope>
    <source>
        <strain evidence="2">YR281</strain>
    </source>
</reference>
<dbReference type="PANTHER" id="PTHR36113:SF1">
    <property type="entry name" value="GLYOXALASE_BLEOMYCIN RESISTANCE PROTEIN_DIOXYGENASE"/>
    <property type="match status" value="1"/>
</dbReference>
<evidence type="ECO:0000313" key="3">
    <source>
        <dbReference type="Proteomes" id="UP000198900"/>
    </source>
</evidence>
<dbReference type="RefSeq" id="WP_091785691.1">
    <property type="nucleotide sequence ID" value="NZ_FNDI01000022.1"/>
</dbReference>
<dbReference type="CDD" id="cd08361">
    <property type="entry name" value="PpCmtC_N"/>
    <property type="match status" value="1"/>
</dbReference>